<proteinExistence type="predicted"/>
<protein>
    <submittedName>
        <fullName evidence="1">YjbH domain-containing protein</fullName>
    </submittedName>
</protein>
<dbReference type="InterPro" id="IPR010344">
    <property type="entry name" value="YbjH"/>
</dbReference>
<sequence length="748" mass="84449">MSSCTKRLGLRLPGLHFLGLRFLSGLSLGVIAFAAHADEFSYPDFSVSQSDFGGVGLIQMPSGRVAPEGEFTFGTTYNEDYLHYNVSLQLFPWLETTIRYTLVQDVLYSEDEDFSGDTKYTDKGIDFKLRLLEESFWLPETSVGIRDFGGTGLFDGEYIAASKHWGALDFTLGLGWGYIGNGANLSGDKSLSSDCGRNTEYKGKGGSVDFERWFTGCMAVFGGVEYQTPWRPLRLKLEYDGNDYTSDFPVTRANSDMSQDSPINLGVLYRLGDWGDLRISYERGNTWTAGFNLNTNFNQLTTSWRDTPAAAYAPDKQKRSTTSEDWQIIANQLHTNAGYENPTLYADDHTVTVEAPQNKYRDRDQGYQRAATLLSNQLPTDPDTGLPLYNEYRLIETSNDLPVKETRINVKAFDQVASHRYVNASVDDAITHQVPAQPQGRQIATDTDKWDLSVSPTLQQSFGGSEGFYLYNLGVTAGASYHMTDHWELGGSVYLNLLDNYDKFLYDVPPDGTDLKRVRTLVRQYIDGNPIRVNNLQLTWMDQLADNWYGQAYTGYLEMMFAGAGSEVLYRPMGKNWALGADMNYVIQRDPDTQFGLFRDEVHFDPITGRDYKVQTGALTGHATFYYQPQWTLLPNTLMKISAGRYLTEDVGVTFDFSKQFDSGVIAGAFVTKTNLSAEEFGEGSYNKGFYISIPYDLMTVKPSRNRANISWLPLTRDGGQMLNRKYQLYNITDARYPWYSRKMMQAE</sequence>
<gene>
    <name evidence="1" type="ORF">CAG72_01755</name>
</gene>
<evidence type="ECO:0000313" key="2">
    <source>
        <dbReference type="Proteomes" id="UP000465712"/>
    </source>
</evidence>
<comment type="caution">
    <text evidence="1">The sequence shown here is derived from an EMBL/GenBank/DDBJ whole genome shotgun (WGS) entry which is preliminary data.</text>
</comment>
<dbReference type="AlphaFoldDB" id="A0A7X4W9T3"/>
<dbReference type="Pfam" id="PF06082">
    <property type="entry name" value="YjbH"/>
    <property type="match status" value="1"/>
</dbReference>
<accession>A0A7X4W9T3</accession>
<name>A0A7X4W9T3_9GAMM</name>
<organism evidence="1 2">
    <name type="scientific">Photobacterium halotolerans</name>
    <dbReference type="NCBI Taxonomy" id="265726"/>
    <lineage>
        <taxon>Bacteria</taxon>
        <taxon>Pseudomonadati</taxon>
        <taxon>Pseudomonadota</taxon>
        <taxon>Gammaproteobacteria</taxon>
        <taxon>Vibrionales</taxon>
        <taxon>Vibrionaceae</taxon>
        <taxon>Photobacterium</taxon>
    </lineage>
</organism>
<evidence type="ECO:0000313" key="1">
    <source>
        <dbReference type="EMBL" id="NAW63930.1"/>
    </source>
</evidence>
<dbReference type="EMBL" id="WXWW01000035">
    <property type="protein sequence ID" value="NAW63930.1"/>
    <property type="molecule type" value="Genomic_DNA"/>
</dbReference>
<dbReference type="Proteomes" id="UP000465712">
    <property type="component" value="Unassembled WGS sequence"/>
</dbReference>
<reference evidence="1 2" key="1">
    <citation type="submission" date="2017-05" db="EMBL/GenBank/DDBJ databases">
        <title>High clonality and local adaptation shapes Vibrionaceae linages within an endangered oasis.</title>
        <authorList>
            <person name="Vazquez-Rosas-Landa M."/>
        </authorList>
    </citation>
    <scope>NUCLEOTIDE SEQUENCE [LARGE SCALE GENOMIC DNA]</scope>
    <source>
        <strain evidence="1 2">P46_P4S1P180</strain>
    </source>
</reference>